<organism evidence="2 3">
    <name type="scientific">Suillus discolor</name>
    <dbReference type="NCBI Taxonomy" id="1912936"/>
    <lineage>
        <taxon>Eukaryota</taxon>
        <taxon>Fungi</taxon>
        <taxon>Dikarya</taxon>
        <taxon>Basidiomycota</taxon>
        <taxon>Agaricomycotina</taxon>
        <taxon>Agaricomycetes</taxon>
        <taxon>Agaricomycetidae</taxon>
        <taxon>Boletales</taxon>
        <taxon>Suillineae</taxon>
        <taxon>Suillaceae</taxon>
        <taxon>Suillus</taxon>
    </lineage>
</organism>
<dbReference type="AlphaFoldDB" id="A0A9P7EXX7"/>
<reference evidence="2" key="1">
    <citation type="journal article" date="2020" name="New Phytol.">
        <title>Comparative genomics reveals dynamic genome evolution in host specialist ectomycorrhizal fungi.</title>
        <authorList>
            <person name="Lofgren L.A."/>
            <person name="Nguyen N.H."/>
            <person name="Vilgalys R."/>
            <person name="Ruytinx J."/>
            <person name="Liao H.L."/>
            <person name="Branco S."/>
            <person name="Kuo A."/>
            <person name="LaButti K."/>
            <person name="Lipzen A."/>
            <person name="Andreopoulos W."/>
            <person name="Pangilinan J."/>
            <person name="Riley R."/>
            <person name="Hundley H."/>
            <person name="Na H."/>
            <person name="Barry K."/>
            <person name="Grigoriev I.V."/>
            <person name="Stajich J.E."/>
            <person name="Kennedy P.G."/>
        </authorList>
    </citation>
    <scope>NUCLEOTIDE SEQUENCE</scope>
    <source>
        <strain evidence="2">FC423</strain>
    </source>
</reference>
<keyword evidence="3" id="KW-1185">Reference proteome</keyword>
<accession>A0A9P7EXX7</accession>
<protein>
    <submittedName>
        <fullName evidence="2">Uncharacterized protein</fullName>
    </submittedName>
</protein>
<comment type="caution">
    <text evidence="2">The sequence shown here is derived from an EMBL/GenBank/DDBJ whole genome shotgun (WGS) entry which is preliminary data.</text>
</comment>
<proteinExistence type="predicted"/>
<dbReference type="GeneID" id="64694085"/>
<evidence type="ECO:0000313" key="2">
    <source>
        <dbReference type="EMBL" id="KAG2094407.1"/>
    </source>
</evidence>
<sequence>MNDIKSSFSWIIAPSGRSHANPERTTNRKRKTRDVDDVREPDRQRLHLSTEIVGVRFKPPVRLVGRDVELHISNGGEEQDLHVEEDDEEGDLTADQRAAKIYEQFFLDIIEEAPNRKSRREGSYLSIPARMRGDLARPTLLQTTAVPFDQVQYSYCSREQWKMHFGRFFPGTAEDADRAMRSQNFKRCRYLNRYIALAQETGRKYLPRIRRALEKEFNTLAWVPCTQSDRMWVTKPMPGSIWKTLPKGQHGGPAIVMNPLLRKKLVTLRAFPHPDESDEDEAGSEEDD</sequence>
<dbReference type="EMBL" id="JABBWM010000079">
    <property type="protein sequence ID" value="KAG2094407.1"/>
    <property type="molecule type" value="Genomic_DNA"/>
</dbReference>
<dbReference type="Proteomes" id="UP000823399">
    <property type="component" value="Unassembled WGS sequence"/>
</dbReference>
<dbReference type="RefSeq" id="XP_041287527.1">
    <property type="nucleotide sequence ID" value="XM_041431826.1"/>
</dbReference>
<feature type="region of interest" description="Disordered" evidence="1">
    <location>
        <begin position="13"/>
        <end position="42"/>
    </location>
</feature>
<evidence type="ECO:0000256" key="1">
    <source>
        <dbReference type="SAM" id="MobiDB-lite"/>
    </source>
</evidence>
<gene>
    <name evidence="2" type="ORF">F5147DRAFT_585013</name>
</gene>
<feature type="compositionally biased region" description="Basic and acidic residues" evidence="1">
    <location>
        <begin position="33"/>
        <end position="42"/>
    </location>
</feature>
<evidence type="ECO:0000313" key="3">
    <source>
        <dbReference type="Proteomes" id="UP000823399"/>
    </source>
</evidence>
<name>A0A9P7EXX7_9AGAM</name>
<dbReference type="OrthoDB" id="3261690at2759"/>